<dbReference type="PANTHER" id="PTHR21879">
    <property type="entry name" value="FI03362P-RELATED-RELATED"/>
    <property type="match status" value="1"/>
</dbReference>
<evidence type="ECO:0000256" key="1">
    <source>
        <dbReference type="SAM" id="MobiDB-lite"/>
    </source>
</evidence>
<evidence type="ECO:0000313" key="3">
    <source>
        <dbReference type="EMBL" id="KAF7987576.1"/>
    </source>
</evidence>
<dbReference type="OrthoDB" id="6622274at2759"/>
<dbReference type="GO" id="GO:0016020">
    <property type="term" value="C:membrane"/>
    <property type="evidence" value="ECO:0007669"/>
    <property type="project" value="TreeGrafter"/>
</dbReference>
<organism evidence="3 4">
    <name type="scientific">Aphidius gifuensis</name>
    <name type="common">Parasitoid wasp</name>
    <dbReference type="NCBI Taxonomy" id="684658"/>
    <lineage>
        <taxon>Eukaryota</taxon>
        <taxon>Metazoa</taxon>
        <taxon>Ecdysozoa</taxon>
        <taxon>Arthropoda</taxon>
        <taxon>Hexapoda</taxon>
        <taxon>Insecta</taxon>
        <taxon>Pterygota</taxon>
        <taxon>Neoptera</taxon>
        <taxon>Endopterygota</taxon>
        <taxon>Hymenoptera</taxon>
        <taxon>Apocrita</taxon>
        <taxon>Ichneumonoidea</taxon>
        <taxon>Braconidae</taxon>
        <taxon>Aphidiinae</taxon>
        <taxon>Aphidius</taxon>
    </lineage>
</organism>
<name>A0A834XKB7_APHGI</name>
<keyword evidence="2" id="KW-0472">Membrane</keyword>
<keyword evidence="2" id="KW-0812">Transmembrane</keyword>
<comment type="caution">
    <text evidence="3">The sequence shown here is derived from an EMBL/GenBank/DDBJ whole genome shotgun (WGS) entry which is preliminary data.</text>
</comment>
<sequence>MLSIDTKAAIVSENSLQNVQSVYSHDYGKLNNSVEKERKIFDYSTNGVRVNIRVVSILNESNTQEDERFPDFPAKDLGRCVMNFSIACITDRMARYIDTIGRLNKKILLGGNIKLVKIRPLIKRTYDERSLESINNIDRSIDSFFDSFALRIYLPKTNEKQEQNQIDLTFDDRDVVEGRGGKGGGGGKGGKGGGKCKQMMMMAMACAKMKMMGMMGLMGMKSMLMSGATMMMMKVMLMMQLLMKKNSGGGGGGGWSSGGGGGSGGGGHSSGGGGGGYNYSPAAPPSNSYGPPSSGWGRSFDNRLSMNASNDQNSNLLNSYSGINDNISVINTYPLIDEKSNSNQELLSNINSNYVGEVHETGKRMGRKFNLNKSEHNNSIADSKQLYAIE</sequence>
<feature type="transmembrane region" description="Helical" evidence="2">
    <location>
        <begin position="211"/>
        <end position="237"/>
    </location>
</feature>
<dbReference type="AlphaFoldDB" id="A0A834XKB7"/>
<keyword evidence="4" id="KW-1185">Reference proteome</keyword>
<feature type="compositionally biased region" description="Low complexity" evidence="1">
    <location>
        <begin position="278"/>
        <end position="295"/>
    </location>
</feature>
<feature type="region of interest" description="Disordered" evidence="1">
    <location>
        <begin position="250"/>
        <end position="270"/>
    </location>
</feature>
<evidence type="ECO:0000313" key="4">
    <source>
        <dbReference type="Proteomes" id="UP000639338"/>
    </source>
</evidence>
<keyword evidence="2" id="KW-1133">Transmembrane helix</keyword>
<dbReference type="InterPro" id="IPR012464">
    <property type="entry name" value="DUF1676"/>
</dbReference>
<dbReference type="Proteomes" id="UP000639338">
    <property type="component" value="Unassembled WGS sequence"/>
</dbReference>
<protein>
    <submittedName>
        <fullName evidence="3">Uncharacterized protein</fullName>
    </submittedName>
</protein>
<feature type="region of interest" description="Disordered" evidence="1">
    <location>
        <begin position="276"/>
        <end position="295"/>
    </location>
</feature>
<reference evidence="3 4" key="1">
    <citation type="submission" date="2020-08" db="EMBL/GenBank/DDBJ databases">
        <title>Aphidius gifuensis genome sequencing and assembly.</title>
        <authorList>
            <person name="Du Z."/>
        </authorList>
    </citation>
    <scope>NUCLEOTIDE SEQUENCE [LARGE SCALE GENOMIC DNA]</scope>
    <source>
        <strain evidence="3">YNYX2018</strain>
        <tissue evidence="3">Adults</tissue>
    </source>
</reference>
<evidence type="ECO:0000256" key="2">
    <source>
        <dbReference type="SAM" id="Phobius"/>
    </source>
</evidence>
<accession>A0A834XKB7</accession>
<gene>
    <name evidence="3" type="ORF">HCN44_003439</name>
</gene>
<dbReference type="Pfam" id="PF07898">
    <property type="entry name" value="DUF1676"/>
    <property type="match status" value="1"/>
</dbReference>
<proteinExistence type="predicted"/>
<dbReference type="EMBL" id="JACMRX010000006">
    <property type="protein sequence ID" value="KAF7987576.1"/>
    <property type="molecule type" value="Genomic_DNA"/>
</dbReference>